<evidence type="ECO:0000256" key="9">
    <source>
        <dbReference type="ARBA" id="ARBA00022692"/>
    </source>
</evidence>
<comment type="subcellular location">
    <subcellularLocation>
        <location evidence="2">Plastid</location>
        <location evidence="2">Chloroplast outer membrane</location>
        <topology evidence="2">Multi-pass membrane protein</topology>
    </subcellularLocation>
    <subcellularLocation>
        <location evidence="3">Plastid</location>
        <location evidence="3">Etioplast membrane</location>
        <topology evidence="3">Multi-pass membrane protein</topology>
    </subcellularLocation>
</comment>
<dbReference type="InterPro" id="IPR034626">
    <property type="entry name" value="OEP24"/>
</dbReference>
<evidence type="ECO:0000256" key="1">
    <source>
        <dbReference type="ARBA" id="ARBA00002327"/>
    </source>
</evidence>
<protein>
    <submittedName>
        <fullName evidence="14">Uncharacterized protein</fullName>
    </submittedName>
</protein>
<keyword evidence="8" id="KW-0934">Plastid</keyword>
<dbReference type="PANTHER" id="PTHR35284">
    <property type="entry name" value="OUTER ENVELOPE PORE PROTEIN 24A, CHLOROPLASTIC-RELATED"/>
    <property type="match status" value="1"/>
</dbReference>
<evidence type="ECO:0000256" key="12">
    <source>
        <dbReference type="ARBA" id="ARBA00023114"/>
    </source>
</evidence>
<evidence type="ECO:0000256" key="13">
    <source>
        <dbReference type="ARBA" id="ARBA00023136"/>
    </source>
</evidence>
<dbReference type="GO" id="GO:0022843">
    <property type="term" value="F:voltage-gated monoatomic cation channel activity"/>
    <property type="evidence" value="ECO:0007669"/>
    <property type="project" value="InterPro"/>
</dbReference>
<keyword evidence="12" id="KW-0626">Porin</keyword>
<name>A0A1Q3BP70_CEPFO</name>
<evidence type="ECO:0000256" key="3">
    <source>
        <dbReference type="ARBA" id="ARBA00004441"/>
    </source>
</evidence>
<evidence type="ECO:0000256" key="10">
    <source>
        <dbReference type="ARBA" id="ARBA00022805"/>
    </source>
</evidence>
<dbReference type="GO" id="GO:0009707">
    <property type="term" value="C:chloroplast outer membrane"/>
    <property type="evidence" value="ECO:0007669"/>
    <property type="project" value="UniProtKB-SubCell"/>
</dbReference>
<dbReference type="AlphaFoldDB" id="A0A1Q3BP70"/>
<keyword evidence="13" id="KW-0472">Membrane</keyword>
<reference evidence="15" key="1">
    <citation type="submission" date="2016-04" db="EMBL/GenBank/DDBJ databases">
        <title>Cephalotus genome sequencing.</title>
        <authorList>
            <person name="Fukushima K."/>
            <person name="Hasebe M."/>
            <person name="Fang X."/>
        </authorList>
    </citation>
    <scope>NUCLEOTIDE SEQUENCE [LARGE SCALE GENOMIC DNA]</scope>
    <source>
        <strain evidence="15">cv. St1</strain>
    </source>
</reference>
<evidence type="ECO:0000256" key="5">
    <source>
        <dbReference type="ARBA" id="ARBA00022448"/>
    </source>
</evidence>
<evidence type="ECO:0000256" key="11">
    <source>
        <dbReference type="ARBA" id="ARBA00023065"/>
    </source>
</evidence>
<evidence type="ECO:0000256" key="6">
    <source>
        <dbReference type="ARBA" id="ARBA00022452"/>
    </source>
</evidence>
<accession>A0A1Q3BP70</accession>
<comment type="function">
    <text evidence="1">High-conductance voltage-dependent solute channel with a slight selectivity for cations transporting triosephosphates, dicarboxylic acids, ATP, inorganic phosphate (Pi), sugars, and positively or negatively charged amino acids.</text>
</comment>
<keyword evidence="5" id="KW-0813">Transport</keyword>
<keyword evidence="15" id="KW-1185">Reference proteome</keyword>
<dbReference type="GO" id="GO:0034765">
    <property type="term" value="P:regulation of monoatomic ion transmembrane transport"/>
    <property type="evidence" value="ECO:0007669"/>
    <property type="project" value="InterPro"/>
</dbReference>
<keyword evidence="11" id="KW-0406">Ion transport</keyword>
<evidence type="ECO:0000313" key="14">
    <source>
        <dbReference type="EMBL" id="GAV69503.1"/>
    </source>
</evidence>
<dbReference type="OrthoDB" id="1185978at2759"/>
<dbReference type="PANTHER" id="PTHR35284:SF1">
    <property type="entry name" value="OUTER ENVELOPE PORE PROTEIN 24A, CHLOROPLASTIC-RELATED"/>
    <property type="match status" value="1"/>
</dbReference>
<dbReference type="GO" id="GO:0015288">
    <property type="term" value="F:porin activity"/>
    <property type="evidence" value="ECO:0007669"/>
    <property type="project" value="UniProtKB-KW"/>
</dbReference>
<dbReference type="GO" id="GO:0046930">
    <property type="term" value="C:pore complex"/>
    <property type="evidence" value="ECO:0007669"/>
    <property type="project" value="UniProtKB-KW"/>
</dbReference>
<proteinExistence type="predicted"/>
<keyword evidence="10" id="KW-1002">Plastid outer membrane</keyword>
<evidence type="ECO:0000256" key="2">
    <source>
        <dbReference type="ARBA" id="ARBA00004396"/>
    </source>
</evidence>
<keyword evidence="9" id="KW-0812">Transmembrane</keyword>
<feature type="non-terminal residue" evidence="14">
    <location>
        <position position="1"/>
    </location>
</feature>
<evidence type="ECO:0000256" key="4">
    <source>
        <dbReference type="ARBA" id="ARBA00011593"/>
    </source>
</evidence>
<evidence type="ECO:0000256" key="8">
    <source>
        <dbReference type="ARBA" id="ARBA00022640"/>
    </source>
</evidence>
<gene>
    <name evidence="14" type="ORF">CFOL_v3_13004</name>
</gene>
<keyword evidence="7" id="KW-0150">Chloroplast</keyword>
<comment type="subunit">
    <text evidence="4">Homooligomers form large rather nonselective pores in plastidial outer membranes.</text>
</comment>
<evidence type="ECO:0000256" key="7">
    <source>
        <dbReference type="ARBA" id="ARBA00022528"/>
    </source>
</evidence>
<keyword evidence="6" id="KW-1134">Transmembrane beta strand</keyword>
<comment type="caution">
    <text evidence="14">The sequence shown here is derived from an EMBL/GenBank/DDBJ whole genome shotgun (WGS) entry which is preliminary data.</text>
</comment>
<dbReference type="InParanoid" id="A0A1Q3BP70"/>
<organism evidence="14 15">
    <name type="scientific">Cephalotus follicularis</name>
    <name type="common">Albany pitcher plant</name>
    <dbReference type="NCBI Taxonomy" id="3775"/>
    <lineage>
        <taxon>Eukaryota</taxon>
        <taxon>Viridiplantae</taxon>
        <taxon>Streptophyta</taxon>
        <taxon>Embryophyta</taxon>
        <taxon>Tracheophyta</taxon>
        <taxon>Spermatophyta</taxon>
        <taxon>Magnoliopsida</taxon>
        <taxon>eudicotyledons</taxon>
        <taxon>Gunneridae</taxon>
        <taxon>Pentapetalae</taxon>
        <taxon>rosids</taxon>
        <taxon>fabids</taxon>
        <taxon>Oxalidales</taxon>
        <taxon>Cephalotaceae</taxon>
        <taxon>Cephalotus</taxon>
    </lineage>
</organism>
<dbReference type="Proteomes" id="UP000187406">
    <property type="component" value="Unassembled WGS sequence"/>
</dbReference>
<dbReference type="GO" id="GO:0034426">
    <property type="term" value="C:etioplast membrane"/>
    <property type="evidence" value="ECO:0007669"/>
    <property type="project" value="UniProtKB-SubCell"/>
</dbReference>
<dbReference type="STRING" id="3775.A0A1Q3BP70"/>
<evidence type="ECO:0000313" key="15">
    <source>
        <dbReference type="Proteomes" id="UP000187406"/>
    </source>
</evidence>
<dbReference type="EMBL" id="BDDD01000729">
    <property type="protein sequence ID" value="GAV69503.1"/>
    <property type="molecule type" value="Genomic_DNA"/>
</dbReference>
<sequence>ILLGFIMVVQDVKCQFMNTVLVKEMPLNLTYTHLMGKNSTMLYGNLAINERKKVSAKYAEDYGNCKLKYSYRHKAGTTIEPSFDFATNSWDFAVSQRIPGTDNDVLSASYDTWLIVLKGG</sequence>